<comment type="caution">
    <text evidence="13">The sequence shown here is derived from an EMBL/GenBank/DDBJ whole genome shotgun (WGS) entry which is preliminary data.</text>
</comment>
<dbReference type="NCBIfam" id="NF003301">
    <property type="entry name" value="PRK04301.1"/>
    <property type="match status" value="1"/>
</dbReference>
<keyword evidence="7 8" id="KW-0233">DNA recombination</keyword>
<comment type="similarity">
    <text evidence="1 8 9">Belongs to the eukaryotic RecA-like protein family.</text>
</comment>
<reference evidence="13" key="1">
    <citation type="submission" date="2022-09" db="EMBL/GenBank/DDBJ databases">
        <title>Haloadaptaus new haloarchaeum isolated from saline soil.</title>
        <authorList>
            <person name="Duran-Viseras A."/>
            <person name="Sanchez-Porro C."/>
            <person name="Ventosa A."/>
        </authorList>
    </citation>
    <scope>NUCLEOTIDE SEQUENCE</scope>
    <source>
        <strain evidence="13">F3-133</strain>
    </source>
</reference>
<evidence type="ECO:0000256" key="5">
    <source>
        <dbReference type="ARBA" id="ARBA00022840"/>
    </source>
</evidence>
<evidence type="ECO:0000256" key="2">
    <source>
        <dbReference type="ARBA" id="ARBA00018144"/>
    </source>
</evidence>
<dbReference type="PANTHER" id="PTHR22942:SF30">
    <property type="entry name" value="MEIOTIC RECOMBINATION PROTEIN DMC1_LIM15 HOMOLOG"/>
    <property type="match status" value="1"/>
</dbReference>
<evidence type="ECO:0000256" key="1">
    <source>
        <dbReference type="ARBA" id="ARBA00008050"/>
    </source>
</evidence>
<keyword evidence="14" id="KW-1185">Reference proteome</keyword>
<keyword evidence="5 8" id="KW-0067">ATP-binding</keyword>
<keyword evidence="4 8" id="KW-0227">DNA damage</keyword>
<evidence type="ECO:0000256" key="6">
    <source>
        <dbReference type="ARBA" id="ARBA00023125"/>
    </source>
</evidence>
<dbReference type="Gene3D" id="3.40.50.300">
    <property type="entry name" value="P-loop containing nucleotide triphosphate hydrolases"/>
    <property type="match status" value="1"/>
</dbReference>
<name>A0A9Q4C425_9EURY</name>
<evidence type="ECO:0000259" key="12">
    <source>
        <dbReference type="PROSITE" id="PS50163"/>
    </source>
</evidence>
<dbReference type="Pfam" id="PF08423">
    <property type="entry name" value="Rad51"/>
    <property type="match status" value="2"/>
</dbReference>
<dbReference type="GO" id="GO:0006281">
    <property type="term" value="P:DNA repair"/>
    <property type="evidence" value="ECO:0007669"/>
    <property type="project" value="UniProtKB-UniRule"/>
</dbReference>
<feature type="binding site" evidence="8">
    <location>
        <begin position="108"/>
        <end position="115"/>
    </location>
    <ligand>
        <name>ATP</name>
        <dbReference type="ChEBI" id="CHEBI:30616"/>
    </ligand>
</feature>
<dbReference type="SMART" id="SM00382">
    <property type="entry name" value="AAA"/>
    <property type="match status" value="1"/>
</dbReference>
<dbReference type="InterPro" id="IPR013632">
    <property type="entry name" value="Rad51_C"/>
</dbReference>
<sequence>MSSDENLEQLRGVGSKTADKLSDAGYNTVESVAVASPGELSENANVGDNNAEKIIRAARQEADVGGFETGSQLLERRAEIGKLKTLVPEVDEMLGGGMETQSITETYGEFGSGKSQFTHQLAVNVQLPEEHGGLEKSAIFIDTEDTFRPERIAQMVKGLDGEILADLLRRDLDMGKEDVEEVELGEDLEDLPEETDEVLDDLVDEFLERVHVAKAFNSNHQILLAEEARDMADELEDSEFPVGLLAIDSLTAHFRAEYVGRGNLANRQQKLNKHMHDILRVASLHNAAAVVTNQVQSNPDSMFGDPTKPVGGNILGHTSTFRIYIRKSKKDKRIIKLVDSPNLPDGESVLRITEEGLKPE</sequence>
<dbReference type="SUPFAM" id="SSF52540">
    <property type="entry name" value="P-loop containing nucleoside triphosphate hydrolases"/>
    <property type="match status" value="1"/>
</dbReference>
<dbReference type="InterPro" id="IPR010995">
    <property type="entry name" value="DNA_repair_Rad51/TF_NusA_a-hlx"/>
</dbReference>
<keyword evidence="6 8" id="KW-0238">DNA-binding</keyword>
<evidence type="ECO:0000256" key="7">
    <source>
        <dbReference type="ARBA" id="ARBA00023172"/>
    </source>
</evidence>
<protein>
    <recommendedName>
        <fullName evidence="2 8">DNA repair and recombination protein RadA</fullName>
    </recommendedName>
</protein>
<dbReference type="RefSeq" id="WP_266087773.1">
    <property type="nucleotide sequence ID" value="NZ_RKLV01000008.1"/>
</dbReference>
<evidence type="ECO:0000256" key="8">
    <source>
        <dbReference type="HAMAP-Rule" id="MF_00348"/>
    </source>
</evidence>
<dbReference type="InterPro" id="IPR027417">
    <property type="entry name" value="P-loop_NTPase"/>
</dbReference>
<dbReference type="GO" id="GO:0140664">
    <property type="term" value="F:ATP-dependent DNA damage sensor activity"/>
    <property type="evidence" value="ECO:0007669"/>
    <property type="project" value="InterPro"/>
</dbReference>
<dbReference type="InterPro" id="IPR016467">
    <property type="entry name" value="DNA_recomb/repair_RecA-like"/>
</dbReference>
<feature type="domain" description="RecA family profile 2" evidence="12">
    <location>
        <begin position="300"/>
        <end position="360"/>
    </location>
</feature>
<dbReference type="Gene3D" id="1.10.150.20">
    <property type="entry name" value="5' to 3' exonuclease, C-terminal subdomain"/>
    <property type="match status" value="1"/>
</dbReference>
<accession>A0A9Q4C425</accession>
<dbReference type="AlphaFoldDB" id="A0A9Q4C425"/>
<feature type="domain" description="RecA family profile 1" evidence="11">
    <location>
        <begin position="79"/>
        <end position="295"/>
    </location>
</feature>
<proteinExistence type="inferred from homology"/>
<dbReference type="NCBIfam" id="TIGR02236">
    <property type="entry name" value="recomb_radA"/>
    <property type="match status" value="1"/>
</dbReference>
<dbReference type="Pfam" id="PF14520">
    <property type="entry name" value="HHH_5"/>
    <property type="match status" value="1"/>
</dbReference>
<dbReference type="InterPro" id="IPR020587">
    <property type="entry name" value="RecA_monomer-monomer_interface"/>
</dbReference>
<dbReference type="EMBL" id="RKLV01000008">
    <property type="protein sequence ID" value="MCX2819480.1"/>
    <property type="molecule type" value="Genomic_DNA"/>
</dbReference>
<dbReference type="PANTHER" id="PTHR22942">
    <property type="entry name" value="RECA/RAD51/RADA DNA STRAND-PAIRING FAMILY MEMBER"/>
    <property type="match status" value="1"/>
</dbReference>
<evidence type="ECO:0000256" key="3">
    <source>
        <dbReference type="ARBA" id="ARBA00022741"/>
    </source>
</evidence>
<comment type="function">
    <text evidence="8 9">Involved in DNA repair and in homologous recombination. Binds and assemble on single-stranded DNA to form a nucleoprotein filament. Hydrolyzes ATP in a ssDNA-dependent manner and promotes DNA strand exchange between homologous DNA molecules.</text>
</comment>
<dbReference type="HAMAP" id="MF_00348">
    <property type="entry name" value="RadA_arch"/>
    <property type="match status" value="1"/>
</dbReference>
<dbReference type="PROSITE" id="PS50162">
    <property type="entry name" value="RECA_2"/>
    <property type="match status" value="1"/>
</dbReference>
<organism evidence="13 14">
    <name type="scientific">Halorutilus salinus</name>
    <dbReference type="NCBI Taxonomy" id="2487751"/>
    <lineage>
        <taxon>Archaea</taxon>
        <taxon>Methanobacteriati</taxon>
        <taxon>Methanobacteriota</taxon>
        <taxon>Stenosarchaea group</taxon>
        <taxon>Halobacteria</taxon>
        <taxon>Halorutilales</taxon>
        <taxon>Halorutilaceae</taxon>
        <taxon>Halorutilus</taxon>
    </lineage>
</organism>
<dbReference type="GO" id="GO:0005524">
    <property type="term" value="F:ATP binding"/>
    <property type="evidence" value="ECO:0007669"/>
    <property type="project" value="UniProtKB-UniRule"/>
</dbReference>
<dbReference type="InterPro" id="IPR003593">
    <property type="entry name" value="AAA+_ATPase"/>
</dbReference>
<evidence type="ECO:0000313" key="13">
    <source>
        <dbReference type="EMBL" id="MCX2819480.1"/>
    </source>
</evidence>
<dbReference type="InterPro" id="IPR011938">
    <property type="entry name" value="DNA_recomb/repair_RadA"/>
</dbReference>
<evidence type="ECO:0000256" key="10">
    <source>
        <dbReference type="SAM" id="MobiDB-lite"/>
    </source>
</evidence>
<evidence type="ECO:0000313" key="14">
    <source>
        <dbReference type="Proteomes" id="UP001149411"/>
    </source>
</evidence>
<keyword evidence="3 8" id="KW-0547">Nucleotide-binding</keyword>
<evidence type="ECO:0000256" key="4">
    <source>
        <dbReference type="ARBA" id="ARBA00022763"/>
    </source>
</evidence>
<evidence type="ECO:0000256" key="9">
    <source>
        <dbReference type="PIRNR" id="PIRNR005856"/>
    </source>
</evidence>
<dbReference type="GO" id="GO:0003684">
    <property type="term" value="F:damaged DNA binding"/>
    <property type="evidence" value="ECO:0007669"/>
    <property type="project" value="UniProtKB-UniRule"/>
</dbReference>
<dbReference type="PROSITE" id="PS50163">
    <property type="entry name" value="RECA_3"/>
    <property type="match status" value="1"/>
</dbReference>
<dbReference type="Proteomes" id="UP001149411">
    <property type="component" value="Unassembled WGS sequence"/>
</dbReference>
<dbReference type="GO" id="GO:0006310">
    <property type="term" value="P:DNA recombination"/>
    <property type="evidence" value="ECO:0007669"/>
    <property type="project" value="UniProtKB-UniRule"/>
</dbReference>
<feature type="region of interest" description="Disordered" evidence="10">
    <location>
        <begin position="1"/>
        <end position="21"/>
    </location>
</feature>
<evidence type="ECO:0000259" key="11">
    <source>
        <dbReference type="PROSITE" id="PS50162"/>
    </source>
</evidence>
<dbReference type="SUPFAM" id="SSF47794">
    <property type="entry name" value="Rad51 N-terminal domain-like"/>
    <property type="match status" value="1"/>
</dbReference>
<gene>
    <name evidence="8 13" type="primary">radA</name>
    <name evidence="13" type="ORF">EGH25_08970</name>
</gene>
<dbReference type="InterPro" id="IPR020588">
    <property type="entry name" value="RecA_ATP-bd"/>
</dbReference>
<dbReference type="PIRSF" id="PIRSF005856">
    <property type="entry name" value="Rad51"/>
    <property type="match status" value="1"/>
</dbReference>